<accession>A0A645GIW6</accession>
<proteinExistence type="predicted"/>
<gene>
    <name evidence="6" type="primary">nreB_6</name>
    <name evidence="6" type="ORF">SDC9_174263</name>
</gene>
<evidence type="ECO:0000256" key="4">
    <source>
        <dbReference type="ARBA" id="ARBA00022777"/>
    </source>
</evidence>
<organism evidence="6">
    <name type="scientific">bioreactor metagenome</name>
    <dbReference type="NCBI Taxonomy" id="1076179"/>
    <lineage>
        <taxon>unclassified sequences</taxon>
        <taxon>metagenomes</taxon>
        <taxon>ecological metagenomes</taxon>
    </lineage>
</organism>
<dbReference type="Pfam" id="PF02518">
    <property type="entry name" value="HATPase_c"/>
    <property type="match status" value="1"/>
</dbReference>
<dbReference type="InterPro" id="IPR003594">
    <property type="entry name" value="HATPase_dom"/>
</dbReference>
<name>A0A645GIW6_9ZZZZ</name>
<sequence>MGDLIFQINHSIDELRKISTDLAPSGILEFGFEMAIKNLCNQIHKSSGVIIDFSWFGNFDKIKQRTKIYLYRIVQEALNNAVKHSEAARIQVQLTETAENIVLIIEDNGKGFNYDANGLGLGKGLFNMRERSILLDSTFDVETCLEKGTTIWVKVNKIV</sequence>
<dbReference type="AlphaFoldDB" id="A0A645GIW6"/>
<keyword evidence="4 6" id="KW-0418">Kinase</keyword>
<dbReference type="SMART" id="SM00387">
    <property type="entry name" value="HATPase_c"/>
    <property type="match status" value="1"/>
</dbReference>
<dbReference type="PANTHER" id="PTHR24421">
    <property type="entry name" value="NITRATE/NITRITE SENSOR PROTEIN NARX-RELATED"/>
    <property type="match status" value="1"/>
</dbReference>
<comment type="catalytic activity">
    <reaction evidence="1">
        <text>ATP + protein L-histidine = ADP + protein N-phospho-L-histidine.</text>
        <dbReference type="EC" id="2.7.13.3"/>
    </reaction>
</comment>
<dbReference type="GO" id="GO:0004673">
    <property type="term" value="F:protein histidine kinase activity"/>
    <property type="evidence" value="ECO:0007669"/>
    <property type="project" value="UniProtKB-EC"/>
</dbReference>
<dbReference type="PANTHER" id="PTHR24421:SF10">
    <property type="entry name" value="NITRATE_NITRITE SENSOR PROTEIN NARQ"/>
    <property type="match status" value="1"/>
</dbReference>
<dbReference type="InterPro" id="IPR050482">
    <property type="entry name" value="Sensor_HK_TwoCompSys"/>
</dbReference>
<reference evidence="6" key="1">
    <citation type="submission" date="2019-08" db="EMBL/GenBank/DDBJ databases">
        <authorList>
            <person name="Kucharzyk K."/>
            <person name="Murdoch R.W."/>
            <person name="Higgins S."/>
            <person name="Loffler F."/>
        </authorList>
    </citation>
    <scope>NUCLEOTIDE SEQUENCE</scope>
</reference>
<feature type="domain" description="Histidine kinase/HSP90-like ATPase" evidence="5">
    <location>
        <begin position="65"/>
        <end position="159"/>
    </location>
</feature>
<dbReference type="EC" id="2.7.13.3" evidence="2"/>
<dbReference type="InterPro" id="IPR036890">
    <property type="entry name" value="HATPase_C_sf"/>
</dbReference>
<dbReference type="EMBL" id="VSSQ01076504">
    <property type="protein sequence ID" value="MPN26837.1"/>
    <property type="molecule type" value="Genomic_DNA"/>
</dbReference>
<dbReference type="SUPFAM" id="SSF55874">
    <property type="entry name" value="ATPase domain of HSP90 chaperone/DNA topoisomerase II/histidine kinase"/>
    <property type="match status" value="1"/>
</dbReference>
<dbReference type="Gene3D" id="3.30.565.10">
    <property type="entry name" value="Histidine kinase-like ATPase, C-terminal domain"/>
    <property type="match status" value="1"/>
</dbReference>
<keyword evidence="3 6" id="KW-0808">Transferase</keyword>
<comment type="caution">
    <text evidence="6">The sequence shown here is derived from an EMBL/GenBank/DDBJ whole genome shotgun (WGS) entry which is preliminary data.</text>
</comment>
<protein>
    <recommendedName>
        <fullName evidence="2">histidine kinase</fullName>
        <ecNumber evidence="2">2.7.13.3</ecNumber>
    </recommendedName>
</protein>
<dbReference type="GO" id="GO:0000160">
    <property type="term" value="P:phosphorelay signal transduction system"/>
    <property type="evidence" value="ECO:0007669"/>
    <property type="project" value="UniProtKB-KW"/>
</dbReference>
<dbReference type="CDD" id="cd16917">
    <property type="entry name" value="HATPase_UhpB-NarQ-NarX-like"/>
    <property type="match status" value="1"/>
</dbReference>
<evidence type="ECO:0000313" key="6">
    <source>
        <dbReference type="EMBL" id="MPN26837.1"/>
    </source>
</evidence>
<evidence type="ECO:0000259" key="5">
    <source>
        <dbReference type="SMART" id="SM00387"/>
    </source>
</evidence>
<evidence type="ECO:0000256" key="2">
    <source>
        <dbReference type="ARBA" id="ARBA00012438"/>
    </source>
</evidence>
<evidence type="ECO:0000256" key="3">
    <source>
        <dbReference type="ARBA" id="ARBA00022679"/>
    </source>
</evidence>
<evidence type="ECO:0000256" key="1">
    <source>
        <dbReference type="ARBA" id="ARBA00000085"/>
    </source>
</evidence>